<dbReference type="PIRSF" id="PIRSF026622">
    <property type="entry name" value="Proteas_026622"/>
    <property type="match status" value="1"/>
</dbReference>
<dbReference type="Proteomes" id="UP000198960">
    <property type="component" value="Unassembled WGS sequence"/>
</dbReference>
<gene>
    <name evidence="2" type="ORF">SAMN05660991_01029</name>
</gene>
<protein>
    <submittedName>
        <fullName evidence="2">CAAX protease self-immunity</fullName>
    </submittedName>
</protein>
<dbReference type="EMBL" id="FOEE01000002">
    <property type="protein sequence ID" value="SEO62025.1"/>
    <property type="molecule type" value="Genomic_DNA"/>
</dbReference>
<keyword evidence="3" id="KW-1185">Reference proteome</keyword>
<feature type="domain" description="CAAX prenyl protease 2/Lysostaphin resistance protein A-like" evidence="1">
    <location>
        <begin position="123"/>
        <end position="227"/>
    </location>
</feature>
<keyword evidence="2" id="KW-0378">Hydrolase</keyword>
<keyword evidence="2" id="KW-0645">Protease</keyword>
<accession>A0A1H8R6E0</accession>
<organism evidence="2 3">
    <name type="scientific">Trujillonella endophytica</name>
    <dbReference type="NCBI Taxonomy" id="673521"/>
    <lineage>
        <taxon>Bacteria</taxon>
        <taxon>Bacillati</taxon>
        <taxon>Actinomycetota</taxon>
        <taxon>Actinomycetes</taxon>
        <taxon>Geodermatophilales</taxon>
        <taxon>Geodermatophilaceae</taxon>
        <taxon>Trujillonella</taxon>
    </lineage>
</organism>
<evidence type="ECO:0000313" key="2">
    <source>
        <dbReference type="EMBL" id="SEO62025.1"/>
    </source>
</evidence>
<dbReference type="Pfam" id="PF02517">
    <property type="entry name" value="Rce1-like"/>
    <property type="match status" value="1"/>
</dbReference>
<dbReference type="STRING" id="673521.SAMN05660991_01029"/>
<dbReference type="InterPro" id="IPR003675">
    <property type="entry name" value="Rce1/LyrA-like_dom"/>
</dbReference>
<dbReference type="AlphaFoldDB" id="A0A1H8R6E0"/>
<dbReference type="OrthoDB" id="3291654at2"/>
<dbReference type="GO" id="GO:0006508">
    <property type="term" value="P:proteolysis"/>
    <property type="evidence" value="ECO:0007669"/>
    <property type="project" value="UniProtKB-KW"/>
</dbReference>
<name>A0A1H8R6E0_9ACTN</name>
<evidence type="ECO:0000313" key="3">
    <source>
        <dbReference type="Proteomes" id="UP000198960"/>
    </source>
</evidence>
<sequence length="240" mass="24908">MSRAVTLRPVGSTRSRVFAAAVVGVLLVWNNLVVPRVPDPAYVAVNVTAAAVLVALARWSGLSWADLGLSGRRVPAGLRWGGAAFALVAVVLAVAVVVPLLRPLLTDARAADRDAAEVAGEVLVRIPLGTVLWEEVAFRGVLLAALLRVLPQRRAVGVGAVVFGVWHVRPTISGVAANDLADAAWLRALAVLGVCLFTAAAGVVFSWLRLRSGSLLAPVLLHLATNTLGTVAAATAHRLG</sequence>
<evidence type="ECO:0000259" key="1">
    <source>
        <dbReference type="Pfam" id="PF02517"/>
    </source>
</evidence>
<reference evidence="3" key="1">
    <citation type="submission" date="2016-10" db="EMBL/GenBank/DDBJ databases">
        <authorList>
            <person name="Varghese N."/>
            <person name="Submissions S."/>
        </authorList>
    </citation>
    <scope>NUCLEOTIDE SEQUENCE [LARGE SCALE GENOMIC DNA]</scope>
    <source>
        <strain evidence="3">DSM 45413</strain>
    </source>
</reference>
<dbReference type="GO" id="GO:0080120">
    <property type="term" value="P:CAAX-box protein maturation"/>
    <property type="evidence" value="ECO:0007669"/>
    <property type="project" value="UniProtKB-ARBA"/>
</dbReference>
<proteinExistence type="predicted"/>
<dbReference type="InterPro" id="IPR015837">
    <property type="entry name" value="UCP026622_CAAX_protease"/>
</dbReference>
<dbReference type="GO" id="GO:0004175">
    <property type="term" value="F:endopeptidase activity"/>
    <property type="evidence" value="ECO:0007669"/>
    <property type="project" value="UniProtKB-ARBA"/>
</dbReference>